<feature type="region of interest" description="Disordered" evidence="1">
    <location>
        <begin position="1"/>
        <end position="39"/>
    </location>
</feature>
<accession>A0A9D4Z6Z1</accession>
<dbReference type="AlphaFoldDB" id="A0A9D4Z6Z1"/>
<organism evidence="2 3">
    <name type="scientific">Adiantum capillus-veneris</name>
    <name type="common">Maidenhair fern</name>
    <dbReference type="NCBI Taxonomy" id="13818"/>
    <lineage>
        <taxon>Eukaryota</taxon>
        <taxon>Viridiplantae</taxon>
        <taxon>Streptophyta</taxon>
        <taxon>Embryophyta</taxon>
        <taxon>Tracheophyta</taxon>
        <taxon>Polypodiopsida</taxon>
        <taxon>Polypodiidae</taxon>
        <taxon>Polypodiales</taxon>
        <taxon>Pteridineae</taxon>
        <taxon>Pteridaceae</taxon>
        <taxon>Vittarioideae</taxon>
        <taxon>Adiantum</taxon>
    </lineage>
</organism>
<dbReference type="EMBL" id="JABFUD020000020">
    <property type="protein sequence ID" value="KAI5064628.1"/>
    <property type="molecule type" value="Genomic_DNA"/>
</dbReference>
<feature type="compositionally biased region" description="Polar residues" evidence="1">
    <location>
        <begin position="1"/>
        <end position="11"/>
    </location>
</feature>
<feature type="non-terminal residue" evidence="2">
    <location>
        <position position="1"/>
    </location>
</feature>
<evidence type="ECO:0000256" key="1">
    <source>
        <dbReference type="SAM" id="MobiDB-lite"/>
    </source>
</evidence>
<name>A0A9D4Z6Z1_ADICA</name>
<proteinExistence type="predicted"/>
<feature type="compositionally biased region" description="Basic and acidic residues" evidence="1">
    <location>
        <begin position="17"/>
        <end position="36"/>
    </location>
</feature>
<evidence type="ECO:0000313" key="3">
    <source>
        <dbReference type="Proteomes" id="UP000886520"/>
    </source>
</evidence>
<sequence length="151" mass="17210">MGNQCGNTSSCAAADKPAAEEEINRDLESGKKKEIIGDPIQSGNTSEFEKIIGDLILGNSQWTRRLKLITLDYLQMSVDKPIKYKTWLSNSKVDYHLSNSKDDDHLSNSKEDDWQLNYKDDPLHEPWLQAVAELCPHDHQQQLASFLHDKK</sequence>
<protein>
    <submittedName>
        <fullName evidence="2">Uncharacterized protein</fullName>
    </submittedName>
</protein>
<reference evidence="2" key="1">
    <citation type="submission" date="2021-01" db="EMBL/GenBank/DDBJ databases">
        <title>Adiantum capillus-veneris genome.</title>
        <authorList>
            <person name="Fang Y."/>
            <person name="Liao Q."/>
        </authorList>
    </citation>
    <scope>NUCLEOTIDE SEQUENCE</scope>
    <source>
        <strain evidence="2">H3</strain>
        <tissue evidence="2">Leaf</tissue>
    </source>
</reference>
<gene>
    <name evidence="2" type="ORF">GOP47_0021298</name>
</gene>
<comment type="caution">
    <text evidence="2">The sequence shown here is derived from an EMBL/GenBank/DDBJ whole genome shotgun (WGS) entry which is preliminary data.</text>
</comment>
<evidence type="ECO:0000313" key="2">
    <source>
        <dbReference type="EMBL" id="KAI5064628.1"/>
    </source>
</evidence>
<dbReference type="Proteomes" id="UP000886520">
    <property type="component" value="Chromosome 20"/>
</dbReference>
<keyword evidence="3" id="KW-1185">Reference proteome</keyword>